<dbReference type="InterPro" id="IPR016181">
    <property type="entry name" value="Acyl_CoA_acyltransferase"/>
</dbReference>
<feature type="domain" description="N-acetyltransferase" evidence="1">
    <location>
        <begin position="12"/>
        <end position="172"/>
    </location>
</feature>
<accession>A0A147K6S9</accession>
<dbReference type="PATRIC" id="fig|1150625.3.peg.2396"/>
<dbReference type="AlphaFoldDB" id="A0A147K6S9"/>
<dbReference type="OrthoDB" id="9785602at2"/>
<dbReference type="Gene3D" id="3.40.630.30">
    <property type="match status" value="1"/>
</dbReference>
<dbReference type="Pfam" id="PF13302">
    <property type="entry name" value="Acetyltransf_3"/>
    <property type="match status" value="1"/>
</dbReference>
<reference evidence="2 3" key="1">
    <citation type="journal article" date="2016" name="Front. Microbiol.">
        <title>Microevolution Analysis of Bacillus coahuilensis Unveils Differences in Phosphorus Acquisition Strategies and Their Regulation.</title>
        <authorList>
            <person name="Gomez-Lunar Z."/>
            <person name="Hernandez-Gonzalez I."/>
            <person name="Rodriguez-Torres M.D."/>
            <person name="Souza V."/>
            <person name="Olmedo-Alvarez G."/>
        </authorList>
    </citation>
    <scope>NUCLEOTIDE SEQUENCE [LARGE SCALE GENOMIC DNA]</scope>
    <source>
        <strain evidence="3">p1.1.43</strain>
    </source>
</reference>
<sequence length="183" mass="21735">MKAHSIIELESYRLSPLEQSHHEQLYPILRDRSTMKYITPHPVQTIEECYIKIRQYIENNNKEKEVSWVIMKRDSSTIIGLFRLHSLNLWHQKAKLGVIIHPQYQQKGVMNEIFPAILDYVFHELRLNRLVGDIFCNNEGSKRILEKHGFKLEGTLRETDFDGEVYYDTAVYSLLRKEYVPIN</sequence>
<evidence type="ECO:0000259" key="1">
    <source>
        <dbReference type="PROSITE" id="PS51186"/>
    </source>
</evidence>
<keyword evidence="2" id="KW-0808">Transferase</keyword>
<dbReference type="PANTHER" id="PTHR43792">
    <property type="entry name" value="GNAT FAMILY, PUTATIVE (AFU_ORTHOLOGUE AFUA_3G00765)-RELATED-RELATED"/>
    <property type="match status" value="1"/>
</dbReference>
<proteinExistence type="predicted"/>
<evidence type="ECO:0000313" key="2">
    <source>
        <dbReference type="EMBL" id="KUP05758.1"/>
    </source>
</evidence>
<dbReference type="InterPro" id="IPR000182">
    <property type="entry name" value="GNAT_dom"/>
</dbReference>
<organism evidence="2 3">
    <name type="scientific">Bacillus coahuilensis p1.1.43</name>
    <dbReference type="NCBI Taxonomy" id="1150625"/>
    <lineage>
        <taxon>Bacteria</taxon>
        <taxon>Bacillati</taxon>
        <taxon>Bacillota</taxon>
        <taxon>Bacilli</taxon>
        <taxon>Bacillales</taxon>
        <taxon>Bacillaceae</taxon>
        <taxon>Bacillus</taxon>
    </lineage>
</organism>
<evidence type="ECO:0000313" key="3">
    <source>
        <dbReference type="Proteomes" id="UP000074108"/>
    </source>
</evidence>
<keyword evidence="3" id="KW-1185">Reference proteome</keyword>
<dbReference type="PROSITE" id="PS51186">
    <property type="entry name" value="GNAT"/>
    <property type="match status" value="1"/>
</dbReference>
<dbReference type="EMBL" id="LDYG01000033">
    <property type="protein sequence ID" value="KUP05758.1"/>
    <property type="molecule type" value="Genomic_DNA"/>
</dbReference>
<dbReference type="Proteomes" id="UP000074108">
    <property type="component" value="Unassembled WGS sequence"/>
</dbReference>
<dbReference type="STRING" id="1150625.Q75_11270"/>
<dbReference type="InterPro" id="IPR051531">
    <property type="entry name" value="N-acetyltransferase"/>
</dbReference>
<name>A0A147K6S9_9BACI</name>
<comment type="caution">
    <text evidence="2">The sequence shown here is derived from an EMBL/GenBank/DDBJ whole genome shotgun (WGS) entry which is preliminary data.</text>
</comment>
<protein>
    <submittedName>
        <fullName evidence="2">Alanine acetyltransferase</fullName>
    </submittedName>
</protein>
<dbReference type="SUPFAM" id="SSF55729">
    <property type="entry name" value="Acyl-CoA N-acyltransferases (Nat)"/>
    <property type="match status" value="1"/>
</dbReference>
<dbReference type="GO" id="GO:0016747">
    <property type="term" value="F:acyltransferase activity, transferring groups other than amino-acyl groups"/>
    <property type="evidence" value="ECO:0007669"/>
    <property type="project" value="InterPro"/>
</dbReference>
<gene>
    <name evidence="2" type="ORF">Q75_11270</name>
</gene>
<dbReference type="RefSeq" id="WP_010174139.1">
    <property type="nucleotide sequence ID" value="NZ_LDYG01000033.1"/>
</dbReference>